<keyword evidence="6" id="KW-0498">Mitosis</keyword>
<sequence>MTKGRSITDENGNTSIELVSKDGPIPINIMMQEGVKALTKILSNQLHDGKGFESGDHSMQFVIRNKNGNGKSSTISVGANGAKMQELDDEDIVEIDNQSNYHVHSNTTGHDLVLNENEVDKFLEEKFPDPELHINGEEAEIIFDYERQDLEDVPEGIGKKISEMIESVLPGSFSTDVHGRLHAVLNGNELNITEEGTSDMDSHEMVIDEHGDPNDGINNGAAPTYRMAMDDERGEDPGERVDILESQMSGRHDDSEAYYDHDHHDHNHEDGYCPHHYRQHHHEQQNPSVFRNQHYLDFDYNEVQSRVSRTPNGIKATPDFALLLDSKKPMCMFSEYYMVFGEPPKNMIKWYNKTYGYRRMPMNGGNNNEHHHHHHNSNNHMEHQQDSQRKRNR</sequence>
<dbReference type="PRINTS" id="PR02099">
    <property type="entry name" value="PROTEINIBD2"/>
</dbReference>
<evidence type="ECO:0000256" key="3">
    <source>
        <dbReference type="ARBA" id="ARBA00018145"/>
    </source>
</evidence>
<keyword evidence="7" id="KW-0206">Cytoskeleton</keyword>
<gene>
    <name evidence="10" type="primary">IBD2</name>
    <name evidence="10" type="ORF">C6P45_004000</name>
</gene>
<evidence type="ECO:0000256" key="9">
    <source>
        <dbReference type="SAM" id="MobiDB-lite"/>
    </source>
</evidence>
<evidence type="ECO:0000256" key="1">
    <source>
        <dbReference type="ARBA" id="ARBA00004647"/>
    </source>
</evidence>
<proteinExistence type="inferred from homology"/>
<dbReference type="InterPro" id="IPR026231">
    <property type="entry name" value="IBD2"/>
</dbReference>
<keyword evidence="11" id="KW-1185">Reference proteome</keyword>
<name>A0A9P7BBH2_MAUEX</name>
<evidence type="ECO:0000256" key="8">
    <source>
        <dbReference type="ARBA" id="ARBA00023306"/>
    </source>
</evidence>
<evidence type="ECO:0000313" key="11">
    <source>
        <dbReference type="Proteomes" id="UP000750334"/>
    </source>
</evidence>
<dbReference type="OrthoDB" id="4057723at2759"/>
<keyword evidence="8" id="KW-0131">Cell cycle</keyword>
<dbReference type="GO" id="GO:0051301">
    <property type="term" value="P:cell division"/>
    <property type="evidence" value="ECO:0007669"/>
    <property type="project" value="UniProtKB-KW"/>
</dbReference>
<evidence type="ECO:0000256" key="7">
    <source>
        <dbReference type="ARBA" id="ARBA00023212"/>
    </source>
</evidence>
<comment type="similarity">
    <text evidence="2">Belongs to the IBD2 family.</text>
</comment>
<comment type="caution">
    <text evidence="10">The sequence shown here is derived from an EMBL/GenBank/DDBJ whole genome shotgun (WGS) entry which is preliminary data.</text>
</comment>
<dbReference type="AlphaFoldDB" id="A0A9P7BBH2"/>
<evidence type="ECO:0000256" key="4">
    <source>
        <dbReference type="ARBA" id="ARBA00022490"/>
    </source>
</evidence>
<keyword evidence="4" id="KW-0963">Cytoplasm</keyword>
<dbReference type="GO" id="GO:0000922">
    <property type="term" value="C:spindle pole"/>
    <property type="evidence" value="ECO:0007669"/>
    <property type="project" value="UniProtKB-SubCell"/>
</dbReference>
<reference evidence="10 11" key="1">
    <citation type="submission" date="2020-11" db="EMBL/GenBank/DDBJ databases">
        <title>Kefir isolates.</title>
        <authorList>
            <person name="Marcisauskas S."/>
            <person name="Kim Y."/>
            <person name="Blasche S."/>
        </authorList>
    </citation>
    <scope>NUCLEOTIDE SEQUENCE [LARGE SCALE GENOMIC DNA]</scope>
    <source>
        <strain evidence="10 11">OG2</strain>
    </source>
</reference>
<feature type="compositionally biased region" description="Basic and acidic residues" evidence="9">
    <location>
        <begin position="380"/>
        <end position="393"/>
    </location>
</feature>
<dbReference type="GO" id="GO:0007094">
    <property type="term" value="P:mitotic spindle assembly checkpoint signaling"/>
    <property type="evidence" value="ECO:0007669"/>
    <property type="project" value="InterPro"/>
</dbReference>
<evidence type="ECO:0000256" key="6">
    <source>
        <dbReference type="ARBA" id="ARBA00022776"/>
    </source>
</evidence>
<evidence type="ECO:0000313" key="10">
    <source>
        <dbReference type="EMBL" id="KAG0669223.1"/>
    </source>
</evidence>
<organism evidence="10 11">
    <name type="scientific">Maudiozyma exigua</name>
    <name type="common">Yeast</name>
    <name type="synonym">Kazachstania exigua</name>
    <dbReference type="NCBI Taxonomy" id="34358"/>
    <lineage>
        <taxon>Eukaryota</taxon>
        <taxon>Fungi</taxon>
        <taxon>Dikarya</taxon>
        <taxon>Ascomycota</taxon>
        <taxon>Saccharomycotina</taxon>
        <taxon>Saccharomycetes</taxon>
        <taxon>Saccharomycetales</taxon>
        <taxon>Saccharomycetaceae</taxon>
        <taxon>Maudiozyma</taxon>
    </lineage>
</organism>
<dbReference type="EMBL" id="PUHR01000047">
    <property type="protein sequence ID" value="KAG0669223.1"/>
    <property type="molecule type" value="Genomic_DNA"/>
</dbReference>
<protein>
    <recommendedName>
        <fullName evidence="3">Protein IBD2</fullName>
    </recommendedName>
</protein>
<evidence type="ECO:0000256" key="2">
    <source>
        <dbReference type="ARBA" id="ARBA00008285"/>
    </source>
</evidence>
<accession>A0A9P7BBH2</accession>
<comment type="subcellular location">
    <subcellularLocation>
        <location evidence="1">Cytoplasm</location>
        <location evidence="1">Cytoskeleton</location>
        <location evidence="1">Spindle pole</location>
    </subcellularLocation>
</comment>
<evidence type="ECO:0000256" key="5">
    <source>
        <dbReference type="ARBA" id="ARBA00022618"/>
    </source>
</evidence>
<dbReference type="Proteomes" id="UP000750334">
    <property type="component" value="Unassembled WGS sequence"/>
</dbReference>
<keyword evidence="5" id="KW-0132">Cell division</keyword>
<feature type="region of interest" description="Disordered" evidence="9">
    <location>
        <begin position="362"/>
        <end position="393"/>
    </location>
</feature>